<evidence type="ECO:0000313" key="2">
    <source>
        <dbReference type="EMBL" id="RYR01671.1"/>
    </source>
</evidence>
<sequence>METKNPRLNNILRRTFLRVKVTLNITKPLPTGFWLATKNHQTLWVDFKYERIQDSYCLNCGILCHSKKECKNSMAMASWDPTKPRYGPGMGVIRAKAISAIKIAARTRE</sequence>
<dbReference type="EMBL" id="SDMP01000016">
    <property type="protein sequence ID" value="RYR01671.1"/>
    <property type="molecule type" value="Genomic_DNA"/>
</dbReference>
<dbReference type="Proteomes" id="UP000289738">
    <property type="component" value="Chromosome B06"/>
</dbReference>
<feature type="domain" description="Zinc knuckle CX2CX4HX4C" evidence="1">
    <location>
        <begin position="24"/>
        <end position="71"/>
    </location>
</feature>
<evidence type="ECO:0000259" key="1">
    <source>
        <dbReference type="Pfam" id="PF14392"/>
    </source>
</evidence>
<proteinExistence type="predicted"/>
<gene>
    <name evidence="2" type="ORF">Ahy_B06g080540</name>
</gene>
<organism evidence="2 3">
    <name type="scientific">Arachis hypogaea</name>
    <name type="common">Peanut</name>
    <dbReference type="NCBI Taxonomy" id="3818"/>
    <lineage>
        <taxon>Eukaryota</taxon>
        <taxon>Viridiplantae</taxon>
        <taxon>Streptophyta</taxon>
        <taxon>Embryophyta</taxon>
        <taxon>Tracheophyta</taxon>
        <taxon>Spermatophyta</taxon>
        <taxon>Magnoliopsida</taxon>
        <taxon>eudicotyledons</taxon>
        <taxon>Gunneridae</taxon>
        <taxon>Pentapetalae</taxon>
        <taxon>rosids</taxon>
        <taxon>fabids</taxon>
        <taxon>Fabales</taxon>
        <taxon>Fabaceae</taxon>
        <taxon>Papilionoideae</taxon>
        <taxon>50 kb inversion clade</taxon>
        <taxon>dalbergioids sensu lato</taxon>
        <taxon>Dalbergieae</taxon>
        <taxon>Pterocarpus clade</taxon>
        <taxon>Arachis</taxon>
    </lineage>
</organism>
<name>A0A444YID6_ARAHY</name>
<protein>
    <recommendedName>
        <fullName evidence="1">Zinc knuckle CX2CX4HX4C domain-containing protein</fullName>
    </recommendedName>
</protein>
<keyword evidence="3" id="KW-1185">Reference proteome</keyword>
<dbReference type="InterPro" id="IPR040256">
    <property type="entry name" value="At4g02000-like"/>
</dbReference>
<dbReference type="PANTHER" id="PTHR31286:SF167">
    <property type="entry name" value="OS09G0268800 PROTEIN"/>
    <property type="match status" value="1"/>
</dbReference>
<dbReference type="AlphaFoldDB" id="A0A444YID6"/>
<comment type="caution">
    <text evidence="2">The sequence shown here is derived from an EMBL/GenBank/DDBJ whole genome shotgun (WGS) entry which is preliminary data.</text>
</comment>
<dbReference type="InterPro" id="IPR025836">
    <property type="entry name" value="Zn_knuckle_CX2CX4HX4C"/>
</dbReference>
<evidence type="ECO:0000313" key="3">
    <source>
        <dbReference type="Proteomes" id="UP000289738"/>
    </source>
</evidence>
<reference evidence="2 3" key="1">
    <citation type="submission" date="2019-01" db="EMBL/GenBank/DDBJ databases">
        <title>Sequencing of cultivated peanut Arachis hypogaea provides insights into genome evolution and oil improvement.</title>
        <authorList>
            <person name="Chen X."/>
        </authorList>
    </citation>
    <scope>NUCLEOTIDE SEQUENCE [LARGE SCALE GENOMIC DNA]</scope>
    <source>
        <strain evidence="3">cv. Fuhuasheng</strain>
        <tissue evidence="2">Leaves</tissue>
    </source>
</reference>
<dbReference type="PANTHER" id="PTHR31286">
    <property type="entry name" value="GLYCINE-RICH CELL WALL STRUCTURAL PROTEIN 1.8-LIKE"/>
    <property type="match status" value="1"/>
</dbReference>
<dbReference type="Pfam" id="PF14392">
    <property type="entry name" value="zf-CCHC_4"/>
    <property type="match status" value="1"/>
</dbReference>
<accession>A0A444YID6</accession>